<dbReference type="EMBL" id="CP116766">
    <property type="protein sequence ID" value="WCL70826.1"/>
    <property type="molecule type" value="Genomic_DNA"/>
</dbReference>
<dbReference type="Proteomes" id="UP001201397">
    <property type="component" value="Unassembled WGS sequence"/>
</dbReference>
<evidence type="ECO:0000313" key="5">
    <source>
        <dbReference type="Proteomes" id="UP001221268"/>
    </source>
</evidence>
<dbReference type="Proteomes" id="UP001221268">
    <property type="component" value="Chromosome"/>
</dbReference>
<name>A0AAW5ALV8_9NEIS</name>
<evidence type="ECO:0000313" key="2">
    <source>
        <dbReference type="EMBL" id="MCF7529386.1"/>
    </source>
</evidence>
<feature type="chain" id="PRO_5044025882" evidence="1">
    <location>
        <begin position="25"/>
        <end position="66"/>
    </location>
</feature>
<sequence length="66" mass="7518">MFWYIISFFAFIAALLALFVNASAFGMSDDDTPPSEYEKMLGLGTKLKDKKLAEQERQAMRVHPDD</sequence>
<accession>A0AAW5ALV8</accession>
<gene>
    <name evidence="2" type="ORF">L4H06_03940</name>
    <name evidence="3" type="ORF">PJU73_05435</name>
</gene>
<protein>
    <submittedName>
        <fullName evidence="2">Uncharacterized protein</fullName>
    </submittedName>
</protein>
<keyword evidence="5" id="KW-1185">Reference proteome</keyword>
<proteinExistence type="predicted"/>
<organism evidence="2 4">
    <name type="scientific">Neisseria lisongii</name>
    <dbReference type="NCBI Taxonomy" id="2912188"/>
    <lineage>
        <taxon>Bacteria</taxon>
        <taxon>Pseudomonadati</taxon>
        <taxon>Pseudomonadota</taxon>
        <taxon>Betaproteobacteria</taxon>
        <taxon>Neisseriales</taxon>
        <taxon>Neisseriaceae</taxon>
        <taxon>Neisseria</taxon>
    </lineage>
</organism>
<reference evidence="2" key="1">
    <citation type="submission" date="2022-01" db="EMBL/GenBank/DDBJ databases">
        <title>Neisseria sp. ZJ104.</title>
        <authorList>
            <person name="Yang C."/>
        </authorList>
    </citation>
    <scope>NUCLEOTIDE SEQUENCE</scope>
    <source>
        <strain evidence="2">ZJ104</strain>
    </source>
</reference>
<dbReference type="EMBL" id="JAKKDL010000003">
    <property type="protein sequence ID" value="MCF7529386.1"/>
    <property type="molecule type" value="Genomic_DNA"/>
</dbReference>
<evidence type="ECO:0000313" key="4">
    <source>
        <dbReference type="Proteomes" id="UP001201397"/>
    </source>
</evidence>
<evidence type="ECO:0000256" key="1">
    <source>
        <dbReference type="SAM" id="SignalP"/>
    </source>
</evidence>
<feature type="signal peptide" evidence="1">
    <location>
        <begin position="1"/>
        <end position="24"/>
    </location>
</feature>
<dbReference type="RefSeq" id="WP_237091510.1">
    <property type="nucleotide sequence ID" value="NZ_CP116766.1"/>
</dbReference>
<reference evidence="3 5" key="2">
    <citation type="submission" date="2023-01" db="EMBL/GenBank/DDBJ databases">
        <authorList>
            <person name="Yang C."/>
        </authorList>
    </citation>
    <scope>NUCLEOTIDE SEQUENCE [LARGE SCALE GENOMIC DNA]</scope>
    <source>
        <strain evidence="3 5">ZJ106</strain>
    </source>
</reference>
<evidence type="ECO:0000313" key="3">
    <source>
        <dbReference type="EMBL" id="WCL70826.1"/>
    </source>
</evidence>
<keyword evidence="1" id="KW-0732">Signal</keyword>
<dbReference type="AlphaFoldDB" id="A0AAW5ALV8"/>